<name>A0A6V7VUI5_MELEN</name>
<evidence type="ECO:0000313" key="3">
    <source>
        <dbReference type="Proteomes" id="UP000580250"/>
    </source>
</evidence>
<dbReference type="EMBL" id="CAJEWN010000323">
    <property type="protein sequence ID" value="CAD2178613.1"/>
    <property type="molecule type" value="Genomic_DNA"/>
</dbReference>
<accession>A0A6V7VUI5</accession>
<keyword evidence="1" id="KW-0472">Membrane</keyword>
<protein>
    <submittedName>
        <fullName evidence="2">Uncharacterized protein</fullName>
    </submittedName>
</protein>
<reference evidence="2 3" key="1">
    <citation type="submission" date="2020-08" db="EMBL/GenBank/DDBJ databases">
        <authorList>
            <person name="Koutsovoulos G."/>
            <person name="Danchin GJ E."/>
        </authorList>
    </citation>
    <scope>NUCLEOTIDE SEQUENCE [LARGE SCALE GENOMIC DNA]</scope>
</reference>
<dbReference type="AlphaFoldDB" id="A0A6V7VUI5"/>
<evidence type="ECO:0000256" key="1">
    <source>
        <dbReference type="SAM" id="Phobius"/>
    </source>
</evidence>
<keyword evidence="1" id="KW-1133">Transmembrane helix</keyword>
<comment type="caution">
    <text evidence="2">The sequence shown here is derived from an EMBL/GenBank/DDBJ whole genome shotgun (WGS) entry which is preliminary data.</text>
</comment>
<sequence length="77" mass="9088">MKKGARNELPGKWLRGRNSKSIVNFRKSEFRLTDFWQNRKNIFFLILDGSLKSLLLIAAFFCLISTTNSVDRKKYMQ</sequence>
<gene>
    <name evidence="2" type="ORF">MENT_LOCUS30560</name>
</gene>
<keyword evidence="1" id="KW-0812">Transmembrane</keyword>
<organism evidence="2 3">
    <name type="scientific">Meloidogyne enterolobii</name>
    <name type="common">Root-knot nematode worm</name>
    <name type="synonym">Meloidogyne mayaguensis</name>
    <dbReference type="NCBI Taxonomy" id="390850"/>
    <lineage>
        <taxon>Eukaryota</taxon>
        <taxon>Metazoa</taxon>
        <taxon>Ecdysozoa</taxon>
        <taxon>Nematoda</taxon>
        <taxon>Chromadorea</taxon>
        <taxon>Rhabditida</taxon>
        <taxon>Tylenchina</taxon>
        <taxon>Tylenchomorpha</taxon>
        <taxon>Tylenchoidea</taxon>
        <taxon>Meloidogynidae</taxon>
        <taxon>Meloidogyninae</taxon>
        <taxon>Meloidogyne</taxon>
    </lineage>
</organism>
<feature type="transmembrane region" description="Helical" evidence="1">
    <location>
        <begin position="42"/>
        <end position="64"/>
    </location>
</feature>
<dbReference type="Proteomes" id="UP000580250">
    <property type="component" value="Unassembled WGS sequence"/>
</dbReference>
<proteinExistence type="predicted"/>
<evidence type="ECO:0000313" key="2">
    <source>
        <dbReference type="EMBL" id="CAD2178613.1"/>
    </source>
</evidence>